<dbReference type="PANTHER" id="PTHR10937:SF8">
    <property type="entry name" value="AMINOTRANSFERASE-RELATED"/>
    <property type="match status" value="1"/>
</dbReference>
<sequence>MTEDRTHTTAPGHLMAAEISEQPQVLDRIASTDTEPLTALVRHLQGHPTRAVLLAARGTSDHTALYAKYLIETQLRLPVGLVSTSTFTGYGTRPDLTGVVWICVSQSGGSPDLVESTAAARSGGALTIAVTNTPSSPLQDAAQLHLPMLAGPELSVAATKTYTASLMRLWQLVTAWSGGDLAPGHFVSKVAAAALDLPEVAQVASRYRFVDRMVTTSRGFAYPTAREAALKLMETCYLSAHAFSGADLLHGPFAMIDEDRPVVVIVPPGAGGQMLDPVLDRLTERGADVCLVGATGTRTAQVRIPLPEDLPEQLAPIVQIIPLQQLALQLALSRHHDPDRPRGLRKVTETT</sequence>
<evidence type="ECO:0000313" key="4">
    <source>
        <dbReference type="Proteomes" id="UP000318297"/>
    </source>
</evidence>
<gene>
    <name evidence="3" type="ORF">BKA23_1139</name>
</gene>
<feature type="domain" description="SIS" evidence="2">
    <location>
        <begin position="40"/>
        <end position="182"/>
    </location>
</feature>
<dbReference type="InterPro" id="IPR035490">
    <property type="entry name" value="GlmS/FrlB_SIS"/>
</dbReference>
<dbReference type="GO" id="GO:1901135">
    <property type="term" value="P:carbohydrate derivative metabolic process"/>
    <property type="evidence" value="ECO:0007669"/>
    <property type="project" value="InterPro"/>
</dbReference>
<dbReference type="InterPro" id="IPR001347">
    <property type="entry name" value="SIS_dom"/>
</dbReference>
<dbReference type="SUPFAM" id="SSF53697">
    <property type="entry name" value="SIS domain"/>
    <property type="match status" value="1"/>
</dbReference>
<dbReference type="Gene3D" id="3.40.50.10490">
    <property type="entry name" value="Glucose-6-phosphate isomerase like protein, domain 1"/>
    <property type="match status" value="2"/>
</dbReference>
<protein>
    <submittedName>
        <fullName evidence="3">Glutamine--fructose-6-phosphate transaminase</fullName>
    </submittedName>
</protein>
<dbReference type="AlphaFoldDB" id="A0A561E9Q1"/>
<accession>A0A561E9Q1</accession>
<dbReference type="InterPro" id="IPR046348">
    <property type="entry name" value="SIS_dom_sf"/>
</dbReference>
<evidence type="ECO:0000313" key="3">
    <source>
        <dbReference type="EMBL" id="TWE12336.1"/>
    </source>
</evidence>
<dbReference type="PANTHER" id="PTHR10937">
    <property type="entry name" value="GLUCOSAMINE--FRUCTOSE-6-PHOSPHATE AMINOTRANSFERASE, ISOMERIZING"/>
    <property type="match status" value="1"/>
</dbReference>
<dbReference type="Proteomes" id="UP000318297">
    <property type="component" value="Unassembled WGS sequence"/>
</dbReference>
<evidence type="ECO:0000259" key="2">
    <source>
        <dbReference type="PROSITE" id="PS51464"/>
    </source>
</evidence>
<dbReference type="RefSeq" id="WP_246104473.1">
    <property type="nucleotide sequence ID" value="NZ_VIVQ01000001.1"/>
</dbReference>
<organism evidence="3 4">
    <name type="scientific">Rudaeicoccus suwonensis</name>
    <dbReference type="NCBI Taxonomy" id="657409"/>
    <lineage>
        <taxon>Bacteria</taxon>
        <taxon>Bacillati</taxon>
        <taxon>Actinomycetota</taxon>
        <taxon>Actinomycetes</taxon>
        <taxon>Micrococcales</taxon>
        <taxon>Dermacoccaceae</taxon>
        <taxon>Rudaeicoccus</taxon>
    </lineage>
</organism>
<proteinExistence type="predicted"/>
<dbReference type="GO" id="GO:0097367">
    <property type="term" value="F:carbohydrate derivative binding"/>
    <property type="evidence" value="ECO:0007669"/>
    <property type="project" value="InterPro"/>
</dbReference>
<name>A0A561E9Q1_9MICO</name>
<reference evidence="3 4" key="1">
    <citation type="submission" date="2019-06" db="EMBL/GenBank/DDBJ databases">
        <title>Sequencing the genomes of 1000 actinobacteria strains.</title>
        <authorList>
            <person name="Klenk H.-P."/>
        </authorList>
    </citation>
    <scope>NUCLEOTIDE SEQUENCE [LARGE SCALE GENOMIC DNA]</scope>
    <source>
        <strain evidence="3 4">DSM 19560</strain>
    </source>
</reference>
<keyword evidence="4" id="KW-1185">Reference proteome</keyword>
<evidence type="ECO:0000256" key="1">
    <source>
        <dbReference type="ARBA" id="ARBA00022737"/>
    </source>
</evidence>
<dbReference type="InterPro" id="IPR035466">
    <property type="entry name" value="GlmS/AgaS_SIS"/>
</dbReference>
<dbReference type="PROSITE" id="PS51464">
    <property type="entry name" value="SIS"/>
    <property type="match status" value="2"/>
</dbReference>
<dbReference type="Pfam" id="PF01380">
    <property type="entry name" value="SIS"/>
    <property type="match status" value="2"/>
</dbReference>
<feature type="domain" description="SIS" evidence="2">
    <location>
        <begin position="203"/>
        <end position="341"/>
    </location>
</feature>
<dbReference type="CDD" id="cd05008">
    <property type="entry name" value="SIS_GlmS_GlmD_1"/>
    <property type="match status" value="1"/>
</dbReference>
<dbReference type="EMBL" id="VIVQ01000001">
    <property type="protein sequence ID" value="TWE12336.1"/>
    <property type="molecule type" value="Genomic_DNA"/>
</dbReference>
<keyword evidence="1" id="KW-0677">Repeat</keyword>
<comment type="caution">
    <text evidence="3">The sequence shown here is derived from an EMBL/GenBank/DDBJ whole genome shotgun (WGS) entry which is preliminary data.</text>
</comment>
<dbReference type="CDD" id="cd05009">
    <property type="entry name" value="SIS_GlmS_GlmD_2"/>
    <property type="match status" value="1"/>
</dbReference>